<proteinExistence type="predicted"/>
<keyword evidence="3" id="KW-1185">Reference proteome</keyword>
<dbReference type="InterPro" id="IPR051283">
    <property type="entry name" value="Sec_Metabolite_Acyltrans"/>
</dbReference>
<name>A0A8X8AZ03_BRACI</name>
<evidence type="ECO:0000256" key="1">
    <source>
        <dbReference type="ARBA" id="ARBA00022679"/>
    </source>
</evidence>
<gene>
    <name evidence="2" type="ORF">Bca52824_018894</name>
</gene>
<keyword evidence="1" id="KW-0808">Transferase</keyword>
<accession>A0A8X8AZ03</accession>
<dbReference type="Gene3D" id="3.30.559.10">
    <property type="entry name" value="Chloramphenicol acetyltransferase-like domain"/>
    <property type="match status" value="2"/>
</dbReference>
<protein>
    <submittedName>
        <fullName evidence="2">Uncharacterized protein</fullName>
    </submittedName>
</protein>
<dbReference type="EMBL" id="JAAMPC010000004">
    <property type="protein sequence ID" value="KAG2315772.1"/>
    <property type="molecule type" value="Genomic_DNA"/>
</dbReference>
<dbReference type="Pfam" id="PF02458">
    <property type="entry name" value="Transferase"/>
    <property type="match status" value="1"/>
</dbReference>
<dbReference type="InterPro" id="IPR023213">
    <property type="entry name" value="CAT-like_dom_sf"/>
</dbReference>
<dbReference type="PANTHER" id="PTHR31896">
    <property type="entry name" value="FAMILY REGULATORY PROTEIN, PUTATIVE (AFU_ORTHOLOGUE AFUA_3G14730)-RELATED"/>
    <property type="match status" value="1"/>
</dbReference>
<dbReference type="PANTHER" id="PTHR31896:SF66">
    <property type="entry name" value="ANTHRANILATE N-HYDROXYCINNAMOYL_BENZOYLTRANSFERASE-LIKE PROTEIN"/>
    <property type="match status" value="1"/>
</dbReference>
<evidence type="ECO:0000313" key="3">
    <source>
        <dbReference type="Proteomes" id="UP000886595"/>
    </source>
</evidence>
<dbReference type="GO" id="GO:0016740">
    <property type="term" value="F:transferase activity"/>
    <property type="evidence" value="ECO:0007669"/>
    <property type="project" value="UniProtKB-KW"/>
</dbReference>
<organism evidence="2 3">
    <name type="scientific">Brassica carinata</name>
    <name type="common">Ethiopian mustard</name>
    <name type="synonym">Abyssinian cabbage</name>
    <dbReference type="NCBI Taxonomy" id="52824"/>
    <lineage>
        <taxon>Eukaryota</taxon>
        <taxon>Viridiplantae</taxon>
        <taxon>Streptophyta</taxon>
        <taxon>Embryophyta</taxon>
        <taxon>Tracheophyta</taxon>
        <taxon>Spermatophyta</taxon>
        <taxon>Magnoliopsida</taxon>
        <taxon>eudicotyledons</taxon>
        <taxon>Gunneridae</taxon>
        <taxon>Pentapetalae</taxon>
        <taxon>rosids</taxon>
        <taxon>malvids</taxon>
        <taxon>Brassicales</taxon>
        <taxon>Brassicaceae</taxon>
        <taxon>Brassiceae</taxon>
        <taxon>Brassica</taxon>
    </lineage>
</organism>
<dbReference type="AlphaFoldDB" id="A0A8X8AZ03"/>
<evidence type="ECO:0000313" key="2">
    <source>
        <dbReference type="EMBL" id="KAG2315772.1"/>
    </source>
</evidence>
<comment type="caution">
    <text evidence="2">The sequence shown here is derived from an EMBL/GenBank/DDBJ whole genome shotgun (WGS) entry which is preliminary data.</text>
</comment>
<reference evidence="2 3" key="1">
    <citation type="submission" date="2020-02" db="EMBL/GenBank/DDBJ databases">
        <authorList>
            <person name="Ma Q."/>
            <person name="Huang Y."/>
            <person name="Song X."/>
            <person name="Pei D."/>
        </authorList>
    </citation>
    <scope>NUCLEOTIDE SEQUENCE [LARGE SCALE GENOMIC DNA]</scope>
    <source>
        <strain evidence="2">Sxm20200214</strain>
        <tissue evidence="2">Leaf</tissue>
    </source>
</reference>
<sequence>MVGIRVISDTIVGAESCENGLDRVKIHLTPWDLFFLRTEYAQRALIFPQADPETHMISQLKSSLSVALKIFYPFAGRLVKIHNEDDETASFFVDCDGSGVKFVHAAAKTISVSDVLDPANDDAWSEFFPANGVESWEGVSEPLLALQVTELKDGVFIGYGVNHMVADGTSFWSFFFKSWTEIFSARWKTFYHPLHLRPWFLDGIDYPIRVPISETVSSPPVEGVVASSDHHLSRKVIFRFTSRHISELKAKANYEVVVFVGYDLNISSFQAVLAHMWLSVIRNSDLNPEEVIHCKLAMEMRQRLNPSIEKECFGNMVGLATSTTTAGEMLKNGLGWTVLQLNKTVGSPRFNVFGNDFGWGKRLRFELDRELLAMVKSLFTRELIKEAWRFIRLYGLTFWRNYWLMRSFYSMSYVHVKSK</sequence>
<dbReference type="Proteomes" id="UP000886595">
    <property type="component" value="Unassembled WGS sequence"/>
</dbReference>
<dbReference type="OrthoDB" id="1862401at2759"/>